<feature type="region of interest" description="Disordered" evidence="3">
    <location>
        <begin position="288"/>
        <end position="354"/>
    </location>
</feature>
<proteinExistence type="predicted"/>
<dbReference type="PANTHER" id="PTHR36167:SF3">
    <property type="entry name" value="C2H2 FINGER DOMAIN TRANSCRIPTION FACTOR (EUROFUNG)-RELATED"/>
    <property type="match status" value="1"/>
</dbReference>
<sequence length="1303" mass="145403">MDRPASDYAQSGLHSPYSFLTDAHSEPSAADQASAAAQYTPQPDVRPAPQYTPQPEVRSANISSSNTPQPDYGLNPPAGRSQYPDYLARQPQYHQAPNTQAGGAAGMAQATSPSMTLHDGQQNGHHSQSNIKSDSDVPIDPSIAASSPTYPPPYSPYQPQGHDMAQYQGHPPHPQMYARPDWSHGYGQHQHGLPGPYSSPATTVGPASPAVTAGPRPGQVYSFVPIPGAQQHKRPRRRYEEIERMYKCGWNGCEKAYGTLNHLNAHVTMQSHGSKRTPEEFKEIRKEWKARKKEEENQRKAAEERERAAAAAQAQQQVDSGAPDPSQGGQPPSYPGGVRPQLPPIGYQPADGQVPGQYGAAGAGMVYPQGNGQMAYPANYPHSPYGQSNQVYQQRQYQRRIQEVGWIEMLRCGNACVRGAGVSAERRMAAMRVMSTSSRSGMLARSGRARIASLLNPSPELGGLPVAAWIHNLGIRRMATEAEVSSSSTTPEQPETPNRNYIRDRKGWEDFKTRNHRSRRDVRAESDEAEAELLLDIAKAATSPKVKRAADGTGSASVVSNKVVDMEIKWLQDPKELADRVARLLKGRQPALAAALVRRAQTDGMRCQVAWNHLLQHCMDRDAPHAAFRFYNEMKKRGRKPDDRTYTIMLHGLSDTTRTRGFKPVETALSIYKSIKGPNVTHSNAMLNVCARHGNMDVLWEVAGNLPEEGPGAPDHKTYTVILHAIKAISQRDVSNINPSRVDDILKRKAAAVREGKRIWSDIVLQWKKGDLQMDRVLVSAMASLLVEGSSERDCYDVLALVNQTMGVPIYATKPPDVPQGKTSALSEEALNQIKQRAGPPTRNKEAEKLQTDDYSDIPFEGLEGEQLSESQAENWAEEEEEDNFEGLFDPVVLDSTTQTKKVTPVPSYAELHNSVLTIVLTACRLMTQGIGPAKRYWQYFTEESRERKIQPDSQSFHEYLRLLRVGRSSRLALEVIRDQMIPANAVEGKTFRIAMSTCRRDRKNPNVFKIANEMLDLMDSQFILPDPNVLEAYVRLIDVLVSNPLELSSLNGLDVPQSHKKSQNMLENTRIFRLQLNLQAISQLRPHISKLLTAMENGKLIKVPTRGRNSSVFRDGSVAGFLALKALVRARALIDHVLSPQQELNLAKSDRELLEQETKQLRRYSAVAMVAKFEETKVTPTREQVLEFQNRQLQAEDSVERDETKQKDIKKKKETKETAPQETEAEQERAEEKNIENKQPEEPKQVKEVEATDETKVESKQTEQDNTEEKKIEEVNVQDEHGSAEQQKEEDRSKETKPEVSS</sequence>
<dbReference type="HOGENOM" id="CLU_269355_0_0_1"/>
<keyword evidence="1" id="KW-0863">Zinc-finger</keyword>
<organism evidence="5 6">
    <name type="scientific">Byssochlamys spectabilis (strain No. 5 / NBRC 109023)</name>
    <name type="common">Paecilomyces variotii</name>
    <dbReference type="NCBI Taxonomy" id="1356009"/>
    <lineage>
        <taxon>Eukaryota</taxon>
        <taxon>Fungi</taxon>
        <taxon>Dikarya</taxon>
        <taxon>Ascomycota</taxon>
        <taxon>Pezizomycotina</taxon>
        <taxon>Eurotiomycetes</taxon>
        <taxon>Eurotiomycetidae</taxon>
        <taxon>Eurotiales</taxon>
        <taxon>Thermoascaceae</taxon>
        <taxon>Paecilomyces</taxon>
    </lineage>
</organism>
<dbReference type="OrthoDB" id="185373at2759"/>
<feature type="region of interest" description="Disordered" evidence="3">
    <location>
        <begin position="96"/>
        <end position="223"/>
    </location>
</feature>
<dbReference type="PROSITE" id="PS51375">
    <property type="entry name" value="PPR"/>
    <property type="match status" value="1"/>
</dbReference>
<feature type="compositionally biased region" description="Basic and acidic residues" evidence="3">
    <location>
        <begin position="1227"/>
        <end position="1303"/>
    </location>
</feature>
<feature type="compositionally biased region" description="Low complexity" evidence="3">
    <location>
        <begin position="100"/>
        <end position="110"/>
    </location>
</feature>
<evidence type="ECO:0000256" key="3">
    <source>
        <dbReference type="SAM" id="MobiDB-lite"/>
    </source>
</evidence>
<evidence type="ECO:0000256" key="1">
    <source>
        <dbReference type="PROSITE-ProRule" id="PRU00042"/>
    </source>
</evidence>
<keyword evidence="6" id="KW-1185">Reference proteome</keyword>
<dbReference type="GO" id="GO:0006355">
    <property type="term" value="P:regulation of DNA-templated transcription"/>
    <property type="evidence" value="ECO:0007669"/>
    <property type="project" value="InterPro"/>
</dbReference>
<protein>
    <submittedName>
        <fullName evidence="5">Pentatricopeptide repeat protein</fullName>
    </submittedName>
</protein>
<evidence type="ECO:0000313" key="5">
    <source>
        <dbReference type="EMBL" id="GAD93805.1"/>
    </source>
</evidence>
<gene>
    <name evidence="5" type="ORF">PVAR5_2420</name>
</gene>
<dbReference type="InterPro" id="IPR002885">
    <property type="entry name" value="PPR_rpt"/>
</dbReference>
<feature type="domain" description="C2H2-type" evidence="4">
    <location>
        <begin position="246"/>
        <end position="277"/>
    </location>
</feature>
<accession>V5HVP8</accession>
<dbReference type="Gene3D" id="1.25.40.10">
    <property type="entry name" value="Tetratricopeptide repeat domain"/>
    <property type="match status" value="1"/>
</dbReference>
<keyword evidence="1" id="KW-0862">Zinc</keyword>
<dbReference type="InterPro" id="IPR039327">
    <property type="entry name" value="CON7-like"/>
</dbReference>
<feature type="compositionally biased region" description="Low complexity" evidence="3">
    <location>
        <begin position="309"/>
        <end position="337"/>
    </location>
</feature>
<feature type="compositionally biased region" description="Low complexity" evidence="3">
    <location>
        <begin position="485"/>
        <end position="497"/>
    </location>
</feature>
<reference evidence="6" key="1">
    <citation type="journal article" date="2014" name="Genome Announc.">
        <title>Draft genome sequence of the formaldehyde-resistant fungus Byssochlamys spectabilis No. 5 (anamorph Paecilomyces variotii No. 5) (NBRC109023).</title>
        <authorList>
            <person name="Oka T."/>
            <person name="Ekino K."/>
            <person name="Fukuda K."/>
            <person name="Nomura Y."/>
        </authorList>
    </citation>
    <scope>NUCLEOTIDE SEQUENCE [LARGE SCALE GENOMIC DNA]</scope>
    <source>
        <strain evidence="6">No. 5 / NBRC 109023</strain>
    </source>
</reference>
<evidence type="ECO:0000259" key="4">
    <source>
        <dbReference type="PROSITE" id="PS50157"/>
    </source>
</evidence>
<evidence type="ECO:0000256" key="2">
    <source>
        <dbReference type="PROSITE-ProRule" id="PRU00708"/>
    </source>
</evidence>
<dbReference type="PROSITE" id="PS00028">
    <property type="entry name" value="ZINC_FINGER_C2H2_1"/>
    <property type="match status" value="1"/>
</dbReference>
<dbReference type="GO" id="GO:0008270">
    <property type="term" value="F:zinc ion binding"/>
    <property type="evidence" value="ECO:0007669"/>
    <property type="project" value="UniProtKB-KW"/>
</dbReference>
<feature type="compositionally biased region" description="Polar residues" evidence="3">
    <location>
        <begin position="60"/>
        <end position="69"/>
    </location>
</feature>
<feature type="region of interest" description="Disordered" evidence="3">
    <location>
        <begin position="1195"/>
        <end position="1303"/>
    </location>
</feature>
<feature type="repeat" description="PPR" evidence="2">
    <location>
        <begin position="607"/>
        <end position="641"/>
    </location>
</feature>
<dbReference type="InParanoid" id="V5HVP8"/>
<comment type="caution">
    <text evidence="5">The sequence shown here is derived from an EMBL/GenBank/DDBJ whole genome shotgun (WGS) entry which is preliminary data.</text>
</comment>
<dbReference type="PROSITE" id="PS50157">
    <property type="entry name" value="ZINC_FINGER_C2H2_2"/>
    <property type="match status" value="1"/>
</dbReference>
<feature type="region of interest" description="Disordered" evidence="3">
    <location>
        <begin position="1"/>
        <end position="84"/>
    </location>
</feature>
<dbReference type="InterPro" id="IPR013087">
    <property type="entry name" value="Znf_C2H2_type"/>
</dbReference>
<dbReference type="eggNOG" id="ENOG502S48N">
    <property type="taxonomic scope" value="Eukaryota"/>
</dbReference>
<evidence type="ECO:0000313" key="6">
    <source>
        <dbReference type="Proteomes" id="UP000018001"/>
    </source>
</evidence>
<feature type="compositionally biased region" description="Low complexity" evidence="3">
    <location>
        <begin position="28"/>
        <end position="38"/>
    </location>
</feature>
<name>V5HVP8_BYSSN</name>
<feature type="region of interest" description="Disordered" evidence="3">
    <location>
        <begin position="481"/>
        <end position="507"/>
    </location>
</feature>
<dbReference type="Pfam" id="PF13041">
    <property type="entry name" value="PPR_2"/>
    <property type="match status" value="1"/>
</dbReference>
<dbReference type="InterPro" id="IPR011990">
    <property type="entry name" value="TPR-like_helical_dom_sf"/>
</dbReference>
<dbReference type="Proteomes" id="UP000018001">
    <property type="component" value="Unassembled WGS sequence"/>
</dbReference>
<feature type="compositionally biased region" description="Basic and acidic residues" evidence="3">
    <location>
        <begin position="288"/>
        <end position="308"/>
    </location>
</feature>
<keyword evidence="1" id="KW-0479">Metal-binding</keyword>
<dbReference type="PANTHER" id="PTHR36167">
    <property type="entry name" value="C2H2 FINGER DOMAIN TRANSCRIPTION FACTOR (EUROFUNG)-RELATED"/>
    <property type="match status" value="1"/>
</dbReference>
<feature type="compositionally biased region" description="Polar residues" evidence="3">
    <location>
        <begin position="111"/>
        <end position="132"/>
    </location>
</feature>
<dbReference type="EMBL" id="BAUL01000067">
    <property type="protein sequence ID" value="GAD93805.1"/>
    <property type="molecule type" value="Genomic_DNA"/>
</dbReference>